<sequence length="843" mass="92513">MPDPLPASGSKRPSPADVSSVGKKKRKQRKTFACAECRRLKMKCDRQGMGGHDFELMTVPCSQCVRRKCAALCSDGAQTDGLQLLSEASKRHRSEGAPVISPPASPRVRVESTPPVRAATPASPLATTSTIPRNDTHPSLIATAAMPETVPLTAALSGLAQPSTSPSFPFLDPTSWPSVESGTSQPSVPSHVEEGGSGTLVMANGGRSKYLGPNAASEWLRDQETRELDDLPPPSRVPSPKDMPIVLNPSFPFAAAAPTTMAYLLSRLPPREEAKAFTDSYYRYFAWQYDVVPRQYYEPIFERVYASLESNIEAASPQELALLYIVFAMGALYSLELPPNDPVATEYHGLSKASLVKGNFLVNTAMSGVQTLHIMAHFHLETEEGRNGDPAWPLWGMAMRLAQAMGLHRDGESWGLPPEVIEERRHVFWESNAADIFQANNFCRPCSISPDYVDTKLPKEKSSVAVDGRGYFTLKWELAVLCGQVLDLSMKIHKPLDSGIPDLHRRLTEFESSIPYPLRCRSALLALPSRYADSESAIRDSPEVHRRDIHRTFQQCTLAVNVSESFLFLHRPNFVKILREQNDDPTKSAYAQSFFSILERCNVMIVVAATVHSLFPAIAVRHWFFWHHTFNSAVTMGTLIIRNPQNTLAPYALTLIDSTILLLSRVIVSWPSPRMAKNLKWLHRLRGRAAAKLSAVAPNPNPIPTGTESGSTSDDEDVELVGWCTRLVQRGATGSQTVRTILSKSAPSPNVFSSPNTELSSLLDAVIRNANAEKTDAGVSGSGLPMPSPSQTDPNTDILLHEFWDPMLMMVPSDNLGIPSGVTSTWWEFDTGAGPLPEPEQSG</sequence>
<dbReference type="SMART" id="SM00066">
    <property type="entry name" value="GAL4"/>
    <property type="match status" value="1"/>
</dbReference>
<evidence type="ECO:0000256" key="2">
    <source>
        <dbReference type="ARBA" id="ARBA00022723"/>
    </source>
</evidence>
<name>A0AA48IIR8_9TREE</name>
<dbReference type="InterPro" id="IPR007219">
    <property type="entry name" value="XnlR_reg_dom"/>
</dbReference>
<dbReference type="Pfam" id="PF04082">
    <property type="entry name" value="Fungal_trans"/>
    <property type="match status" value="1"/>
</dbReference>
<comment type="subcellular location">
    <subcellularLocation>
        <location evidence="1">Nucleus</location>
    </subcellularLocation>
</comment>
<feature type="compositionally biased region" description="Low complexity" evidence="4">
    <location>
        <begin position="118"/>
        <end position="130"/>
    </location>
</feature>
<evidence type="ECO:0000313" key="7">
    <source>
        <dbReference type="Proteomes" id="UP001233271"/>
    </source>
</evidence>
<feature type="compositionally biased region" description="Polar residues" evidence="4">
    <location>
        <begin position="175"/>
        <end position="188"/>
    </location>
</feature>
<evidence type="ECO:0000256" key="1">
    <source>
        <dbReference type="ARBA" id="ARBA00004123"/>
    </source>
</evidence>
<dbReference type="InterPro" id="IPR036864">
    <property type="entry name" value="Zn2-C6_fun-type_DNA-bd_sf"/>
</dbReference>
<organism evidence="6 7">
    <name type="scientific">Cutaneotrichosporon cavernicola</name>
    <dbReference type="NCBI Taxonomy" id="279322"/>
    <lineage>
        <taxon>Eukaryota</taxon>
        <taxon>Fungi</taxon>
        <taxon>Dikarya</taxon>
        <taxon>Basidiomycota</taxon>
        <taxon>Agaricomycotina</taxon>
        <taxon>Tremellomycetes</taxon>
        <taxon>Trichosporonales</taxon>
        <taxon>Trichosporonaceae</taxon>
        <taxon>Cutaneotrichosporon</taxon>
    </lineage>
</organism>
<feature type="region of interest" description="Disordered" evidence="4">
    <location>
        <begin position="174"/>
        <end position="198"/>
    </location>
</feature>
<dbReference type="PANTHER" id="PTHR31001">
    <property type="entry name" value="UNCHARACTERIZED TRANSCRIPTIONAL REGULATORY PROTEIN"/>
    <property type="match status" value="1"/>
</dbReference>
<dbReference type="EMBL" id="AP028213">
    <property type="protein sequence ID" value="BEI89838.1"/>
    <property type="molecule type" value="Genomic_DNA"/>
</dbReference>
<dbReference type="CDD" id="cd00067">
    <property type="entry name" value="GAL4"/>
    <property type="match status" value="1"/>
</dbReference>
<dbReference type="GO" id="GO:0000981">
    <property type="term" value="F:DNA-binding transcription factor activity, RNA polymerase II-specific"/>
    <property type="evidence" value="ECO:0007669"/>
    <property type="project" value="InterPro"/>
</dbReference>
<evidence type="ECO:0000256" key="4">
    <source>
        <dbReference type="SAM" id="MobiDB-lite"/>
    </source>
</evidence>
<accession>A0AA48IIR8</accession>
<dbReference type="SMART" id="SM00906">
    <property type="entry name" value="Fungal_trans"/>
    <property type="match status" value="1"/>
</dbReference>
<evidence type="ECO:0000259" key="5">
    <source>
        <dbReference type="PROSITE" id="PS50048"/>
    </source>
</evidence>
<feature type="region of interest" description="Disordered" evidence="4">
    <location>
        <begin position="696"/>
        <end position="715"/>
    </location>
</feature>
<feature type="domain" description="Zn(2)-C6 fungal-type" evidence="5">
    <location>
        <begin position="33"/>
        <end position="75"/>
    </location>
</feature>
<dbReference type="KEGG" id="ccac:CcaHIS019_0212000"/>
<keyword evidence="3" id="KW-0539">Nucleus</keyword>
<keyword evidence="2" id="KW-0479">Metal-binding</keyword>
<reference evidence="6" key="1">
    <citation type="journal article" date="2023" name="BMC Genomics">
        <title>Chromosome-level genome assemblies of Cutaneotrichosporon spp. (Trichosporonales, Basidiomycota) reveal imbalanced evolution between nucleotide sequences and chromosome synteny.</title>
        <authorList>
            <person name="Kobayashi Y."/>
            <person name="Kayamori A."/>
            <person name="Aoki K."/>
            <person name="Shiwa Y."/>
            <person name="Matsutani M."/>
            <person name="Fujita N."/>
            <person name="Sugita T."/>
            <person name="Iwasaki W."/>
            <person name="Tanaka N."/>
            <person name="Takashima M."/>
        </authorList>
    </citation>
    <scope>NUCLEOTIDE SEQUENCE</scope>
    <source>
        <strain evidence="6">HIS019</strain>
    </source>
</reference>
<dbReference type="GeneID" id="85493709"/>
<dbReference type="GO" id="GO:0006351">
    <property type="term" value="P:DNA-templated transcription"/>
    <property type="evidence" value="ECO:0007669"/>
    <property type="project" value="InterPro"/>
</dbReference>
<dbReference type="PROSITE" id="PS50048">
    <property type="entry name" value="ZN2_CY6_FUNGAL_2"/>
    <property type="match status" value="1"/>
</dbReference>
<keyword evidence="7" id="KW-1185">Reference proteome</keyword>
<dbReference type="AlphaFoldDB" id="A0AA48IIR8"/>
<gene>
    <name evidence="6" type="ORF">CcaverHIS019_0212000</name>
</gene>
<proteinExistence type="predicted"/>
<feature type="region of interest" description="Disordered" evidence="4">
    <location>
        <begin position="1"/>
        <end position="31"/>
    </location>
</feature>
<dbReference type="RefSeq" id="XP_060455104.1">
    <property type="nucleotide sequence ID" value="XM_060598296.1"/>
</dbReference>
<evidence type="ECO:0000313" key="6">
    <source>
        <dbReference type="EMBL" id="BEI89838.1"/>
    </source>
</evidence>
<dbReference type="InterPro" id="IPR001138">
    <property type="entry name" value="Zn2Cys6_DnaBD"/>
</dbReference>
<dbReference type="PANTHER" id="PTHR31001:SF56">
    <property type="entry name" value="ZN(2)-C6 FUNGAL-TYPE DOMAIN-CONTAINING PROTEIN"/>
    <property type="match status" value="1"/>
</dbReference>
<dbReference type="GO" id="GO:0008270">
    <property type="term" value="F:zinc ion binding"/>
    <property type="evidence" value="ECO:0007669"/>
    <property type="project" value="InterPro"/>
</dbReference>
<dbReference type="CDD" id="cd12148">
    <property type="entry name" value="fungal_TF_MHR"/>
    <property type="match status" value="1"/>
</dbReference>
<evidence type="ECO:0000256" key="3">
    <source>
        <dbReference type="ARBA" id="ARBA00023242"/>
    </source>
</evidence>
<dbReference type="Proteomes" id="UP001233271">
    <property type="component" value="Chromosome 2"/>
</dbReference>
<dbReference type="InterPro" id="IPR050613">
    <property type="entry name" value="Sec_Metabolite_Reg"/>
</dbReference>
<feature type="region of interest" description="Disordered" evidence="4">
    <location>
        <begin position="89"/>
        <end position="135"/>
    </location>
</feature>
<protein>
    <recommendedName>
        <fullName evidence="5">Zn(2)-C6 fungal-type domain-containing protein</fullName>
    </recommendedName>
</protein>
<dbReference type="GO" id="GO:0005634">
    <property type="term" value="C:nucleus"/>
    <property type="evidence" value="ECO:0007669"/>
    <property type="project" value="UniProtKB-SubCell"/>
</dbReference>
<dbReference type="GO" id="GO:0003677">
    <property type="term" value="F:DNA binding"/>
    <property type="evidence" value="ECO:0007669"/>
    <property type="project" value="InterPro"/>
</dbReference>
<dbReference type="SUPFAM" id="SSF57701">
    <property type="entry name" value="Zn2/Cys6 DNA-binding domain"/>
    <property type="match status" value="1"/>
</dbReference>